<dbReference type="SUPFAM" id="SSF51045">
    <property type="entry name" value="WW domain"/>
    <property type="match status" value="1"/>
</dbReference>
<feature type="domain" description="WW" evidence="5">
    <location>
        <begin position="284"/>
        <end position="316"/>
    </location>
</feature>
<reference evidence="6" key="2">
    <citation type="submission" date="2025-09" db="UniProtKB">
        <authorList>
            <consortium name="Ensembl"/>
        </authorList>
    </citation>
    <scope>IDENTIFICATION</scope>
</reference>
<dbReference type="GO" id="GO:0043065">
    <property type="term" value="P:positive regulation of apoptotic process"/>
    <property type="evidence" value="ECO:0007669"/>
    <property type="project" value="Ensembl"/>
</dbReference>
<name>A0A2K6G027_PROCO</name>
<dbReference type="CDD" id="cd01272">
    <property type="entry name" value="PTB1_Fe65"/>
    <property type="match status" value="1"/>
</dbReference>
<dbReference type="CDD" id="cd00201">
    <property type="entry name" value="WW"/>
    <property type="match status" value="1"/>
</dbReference>
<dbReference type="FunFam" id="2.20.70.10:FF:000003">
    <property type="entry name" value="amyloid beta A4 precursor protein-binding family B member 2"/>
    <property type="match status" value="1"/>
</dbReference>
<dbReference type="GO" id="GO:0006939">
    <property type="term" value="P:smooth muscle contraction"/>
    <property type="evidence" value="ECO:0007669"/>
    <property type="project" value="Ensembl"/>
</dbReference>
<proteinExistence type="predicted"/>
<feature type="region of interest" description="Disordered" evidence="3">
    <location>
        <begin position="311"/>
        <end position="345"/>
    </location>
</feature>
<dbReference type="FunFam" id="2.30.29.30:FF:000034">
    <property type="entry name" value="amyloid beta A4 precursor protein-binding family B member 2"/>
    <property type="match status" value="1"/>
</dbReference>
<dbReference type="SUPFAM" id="SSF50729">
    <property type="entry name" value="PH domain-like"/>
    <property type="match status" value="2"/>
</dbReference>
<dbReference type="PROSITE" id="PS01159">
    <property type="entry name" value="WW_DOMAIN_1"/>
    <property type="match status" value="1"/>
</dbReference>
<dbReference type="GO" id="GO:0001540">
    <property type="term" value="F:amyloid-beta binding"/>
    <property type="evidence" value="ECO:0007669"/>
    <property type="project" value="InterPro"/>
</dbReference>
<dbReference type="Proteomes" id="UP000233160">
    <property type="component" value="Unassembled WGS sequence"/>
</dbReference>
<dbReference type="Ensembl" id="ENSPCOT00000030238.1">
    <property type="protein sequence ID" value="ENSPCOP00000019588.1"/>
    <property type="gene ID" value="ENSPCOG00000021739.1"/>
</dbReference>
<sequence length="752" mass="82282">DSGVDTSAEFMASSGTTDVTNRNSPATPPNTLNLRSSHNELLNAEIKHTETKNSTPPKCRKKYALTNIQAAMGLSDPAAQPLLGNGSANIKLVKNGENQLRKAAEQGQQDPNKNVSPTAVINITSEKLEGKEPYPQDSSDCEILPSQPRRTKSFLNYYADLETSARDLEQNLGNCCGAGGEKSQPGQSQASTVIGNGDLLLQKPNKPQSSPEDGQVATVSSSPETKKDHPKTGAKTDCALHRIQNLAPSDEESSWTTLSQDSASPSSPDETADLWSDHSFQTDPDLPPGWKRINDIAGTYYWHIPTGTTQWEQPVSIPADPQGSRKGSLSSVTPSPTPENEKQPWSDFAVLNGGKINSDIWKDLHAATVNPDPSLKEFEGATLRYASLKLRNAPHADDDDSCSINSDPEAKCFAVRSLGWVEMAEQDLAPGKSSVAVNNCIRQLSYCKNDIRDTVGIWGEGKDMYLILENDLLSLVDPMDRTVLHAQPIVSIRVWGVGRDNGRDFAYVARDKDTRILKCHVFRCDTPAKAIATSLHEICSKIMAERKNAKALACSSLQERTNVTLDVPLQVDFPTPKTELVQKFHVQYLGMLPVDKPVGMDTLNSAIESLMTSSDREDWPSVDMSVADATVTVISEKSEEDVLVECRVRFLSFMGVGKDVHTFAFIMDTGNQRFECHVFWCEPNAGSVSEAVQAACMLRYQKCLVARPPSQKVRPPPPPADSVTRRVTTNVKRGVLSLIDTLKQKRPVTETP</sequence>
<dbReference type="SMART" id="SM00456">
    <property type="entry name" value="WW"/>
    <property type="match status" value="1"/>
</dbReference>
<evidence type="ECO:0000256" key="2">
    <source>
        <dbReference type="ARBA" id="ARBA00022737"/>
    </source>
</evidence>
<evidence type="ECO:0000256" key="3">
    <source>
        <dbReference type="SAM" id="MobiDB-lite"/>
    </source>
</evidence>
<dbReference type="InterPro" id="IPR039576">
    <property type="entry name" value="APBB1/2/3"/>
</dbReference>
<evidence type="ECO:0000313" key="6">
    <source>
        <dbReference type="Ensembl" id="ENSPCOP00000019588.1"/>
    </source>
</evidence>
<evidence type="ECO:0000259" key="5">
    <source>
        <dbReference type="PROSITE" id="PS50020"/>
    </source>
</evidence>
<feature type="domain" description="PID" evidence="4">
    <location>
        <begin position="413"/>
        <end position="549"/>
    </location>
</feature>
<dbReference type="InterPro" id="IPR036020">
    <property type="entry name" value="WW_dom_sf"/>
</dbReference>
<reference evidence="6" key="1">
    <citation type="submission" date="2025-08" db="UniProtKB">
        <authorList>
            <consortium name="Ensembl"/>
        </authorList>
    </citation>
    <scope>IDENTIFICATION</scope>
</reference>
<organism evidence="6 7">
    <name type="scientific">Propithecus coquereli</name>
    <name type="common">Coquerel's sifaka</name>
    <name type="synonym">Propithecus verreauxi coquereli</name>
    <dbReference type="NCBI Taxonomy" id="379532"/>
    <lineage>
        <taxon>Eukaryota</taxon>
        <taxon>Metazoa</taxon>
        <taxon>Chordata</taxon>
        <taxon>Craniata</taxon>
        <taxon>Vertebrata</taxon>
        <taxon>Euteleostomi</taxon>
        <taxon>Mammalia</taxon>
        <taxon>Eutheria</taxon>
        <taxon>Euarchontoglires</taxon>
        <taxon>Primates</taxon>
        <taxon>Strepsirrhini</taxon>
        <taxon>Lemuriformes</taxon>
        <taxon>Indriidae</taxon>
        <taxon>Propithecus</taxon>
    </lineage>
</organism>
<dbReference type="PANTHER" id="PTHR14058">
    <property type="entry name" value="AMYLOID BETA A4 PRECURSOR PROTEIN-BINDING FAMILY B"/>
    <property type="match status" value="1"/>
</dbReference>
<keyword evidence="7" id="KW-1185">Reference proteome</keyword>
<feature type="compositionally biased region" description="Polar residues" evidence="3">
    <location>
        <begin position="205"/>
        <end position="223"/>
    </location>
</feature>
<dbReference type="GO" id="GO:0005634">
    <property type="term" value="C:nucleus"/>
    <property type="evidence" value="ECO:0007669"/>
    <property type="project" value="Ensembl"/>
</dbReference>
<feature type="region of interest" description="Disordered" evidence="3">
    <location>
        <begin position="1"/>
        <end position="34"/>
    </location>
</feature>
<dbReference type="AlphaFoldDB" id="A0A2K6G027"/>
<keyword evidence="2" id="KW-0677">Repeat</keyword>
<feature type="domain" description="PID" evidence="4">
    <location>
        <begin position="583"/>
        <end position="709"/>
    </location>
</feature>
<dbReference type="InterPro" id="IPR001202">
    <property type="entry name" value="WW_dom"/>
</dbReference>
<dbReference type="InterPro" id="IPR011993">
    <property type="entry name" value="PH-like_dom_sf"/>
</dbReference>
<dbReference type="GO" id="GO:0005769">
    <property type="term" value="C:early endosome"/>
    <property type="evidence" value="ECO:0007669"/>
    <property type="project" value="Ensembl"/>
</dbReference>
<evidence type="ECO:0000313" key="7">
    <source>
        <dbReference type="Proteomes" id="UP000233160"/>
    </source>
</evidence>
<feature type="compositionally biased region" description="Polar residues" evidence="3">
    <location>
        <begin position="254"/>
        <end position="269"/>
    </location>
</feature>
<dbReference type="PROSITE" id="PS50020">
    <property type="entry name" value="WW_DOMAIN_2"/>
    <property type="match status" value="1"/>
</dbReference>
<feature type="compositionally biased region" description="Polar residues" evidence="3">
    <location>
        <begin position="13"/>
        <end position="34"/>
    </location>
</feature>
<dbReference type="SMART" id="SM00462">
    <property type="entry name" value="PTB"/>
    <property type="match status" value="2"/>
</dbReference>
<dbReference type="OMA" id="NVPHADD"/>
<feature type="region of interest" description="Disordered" evidence="3">
    <location>
        <begin position="199"/>
        <end position="287"/>
    </location>
</feature>
<dbReference type="InterPro" id="IPR006020">
    <property type="entry name" value="PTB/PI_dom"/>
</dbReference>
<dbReference type="Gene3D" id="2.30.29.30">
    <property type="entry name" value="Pleckstrin-homology domain (PH domain)/Phosphotyrosine-binding domain (PTB)"/>
    <property type="match status" value="2"/>
</dbReference>
<dbReference type="FunFam" id="2.30.29.30:FF:000019">
    <property type="entry name" value="Amyloid beta (A4) precursor protein-binding, family B, member 1 (Fe65)"/>
    <property type="match status" value="1"/>
</dbReference>
<dbReference type="PANTHER" id="PTHR14058:SF11">
    <property type="entry name" value="AMYLOID BETA PRECURSOR PROTEIN BINDING FAMILY B MEMBER 2"/>
    <property type="match status" value="1"/>
</dbReference>
<dbReference type="CDD" id="cd01271">
    <property type="entry name" value="PTB2_Fe65"/>
    <property type="match status" value="1"/>
</dbReference>
<dbReference type="Pfam" id="PF00640">
    <property type="entry name" value="PID"/>
    <property type="match status" value="2"/>
</dbReference>
<dbReference type="GO" id="GO:0030198">
    <property type="term" value="P:extracellular matrix organization"/>
    <property type="evidence" value="ECO:0007669"/>
    <property type="project" value="Ensembl"/>
</dbReference>
<dbReference type="GeneTree" id="ENSGT00390000000002"/>
<dbReference type="GO" id="GO:0036438">
    <property type="term" value="P:maintenance of lens transparency"/>
    <property type="evidence" value="ECO:0007669"/>
    <property type="project" value="Ensembl"/>
</dbReference>
<feature type="compositionally biased region" description="Polar residues" evidence="3">
    <location>
        <begin position="325"/>
        <end position="334"/>
    </location>
</feature>
<dbReference type="GO" id="GO:0001764">
    <property type="term" value="P:neuron migration"/>
    <property type="evidence" value="ECO:0007669"/>
    <property type="project" value="Ensembl"/>
</dbReference>
<dbReference type="GO" id="GO:0000122">
    <property type="term" value="P:negative regulation of transcription by RNA polymerase II"/>
    <property type="evidence" value="ECO:0007669"/>
    <property type="project" value="Ensembl"/>
</dbReference>
<feature type="region of interest" description="Disordered" evidence="3">
    <location>
        <begin position="125"/>
        <end position="146"/>
    </location>
</feature>
<dbReference type="GO" id="GO:1901988">
    <property type="term" value="P:negative regulation of cell cycle phase transition"/>
    <property type="evidence" value="ECO:0007669"/>
    <property type="project" value="Ensembl"/>
</dbReference>
<dbReference type="PROSITE" id="PS01179">
    <property type="entry name" value="PID"/>
    <property type="match status" value="2"/>
</dbReference>
<dbReference type="GO" id="GO:0007411">
    <property type="term" value="P:axon guidance"/>
    <property type="evidence" value="ECO:0007669"/>
    <property type="project" value="Ensembl"/>
</dbReference>
<dbReference type="GO" id="GO:0043066">
    <property type="term" value="P:negative regulation of apoptotic process"/>
    <property type="evidence" value="ECO:0007669"/>
    <property type="project" value="Ensembl"/>
</dbReference>
<dbReference type="STRING" id="379532.ENSPCOP00000019588"/>
<accession>A0A2K6G027</accession>
<dbReference type="GO" id="GO:0005783">
    <property type="term" value="C:endoplasmic reticulum"/>
    <property type="evidence" value="ECO:0007669"/>
    <property type="project" value="Ensembl"/>
</dbReference>
<gene>
    <name evidence="6" type="primary">APBB2</name>
</gene>
<evidence type="ECO:0000256" key="1">
    <source>
        <dbReference type="ARBA" id="ARBA00022553"/>
    </source>
</evidence>
<protein>
    <submittedName>
        <fullName evidence="6">Amyloid beta protein binding family B member 2</fullName>
    </submittedName>
</protein>
<dbReference type="GO" id="GO:0045944">
    <property type="term" value="P:positive regulation of transcription by RNA polymerase II"/>
    <property type="evidence" value="ECO:0007669"/>
    <property type="project" value="Ensembl"/>
</dbReference>
<keyword evidence="1" id="KW-0597">Phosphoprotein</keyword>
<dbReference type="Gene3D" id="2.20.70.10">
    <property type="match status" value="1"/>
</dbReference>
<dbReference type="GO" id="GO:0005794">
    <property type="term" value="C:Golgi apparatus"/>
    <property type="evidence" value="ECO:0007669"/>
    <property type="project" value="Ensembl"/>
</dbReference>
<evidence type="ECO:0000259" key="4">
    <source>
        <dbReference type="PROSITE" id="PS01179"/>
    </source>
</evidence>